<feature type="transmembrane region" description="Helical" evidence="9">
    <location>
        <begin position="228"/>
        <end position="249"/>
    </location>
</feature>
<feature type="transmembrane region" description="Helical" evidence="9">
    <location>
        <begin position="130"/>
        <end position="147"/>
    </location>
</feature>
<dbReference type="InterPro" id="IPR038731">
    <property type="entry name" value="RgtA/B/C-like"/>
</dbReference>
<evidence type="ECO:0000256" key="2">
    <source>
        <dbReference type="ARBA" id="ARBA00022475"/>
    </source>
</evidence>
<gene>
    <name evidence="12" type="ORF">SK803_12665</name>
</gene>
<dbReference type="Proteomes" id="UP001285521">
    <property type="component" value="Unassembled WGS sequence"/>
</dbReference>
<feature type="transmembrane region" description="Helical" evidence="9">
    <location>
        <begin position="410"/>
        <end position="429"/>
    </location>
</feature>
<accession>A0ABU4SYU9</accession>
<keyword evidence="5 9" id="KW-0812">Transmembrane</keyword>
<sequence>MTATAEVAAPADEQIDARPARWPAWALVAICVLAGTLYVWAIGAGQVGNSYYAAAAKSMSVSFTNFLFGSFDPAGVVTVDKPPMSLWPQAIAVWMFGFHGWAVLLPQVIEGVAAVFLLHRTVRLWADEKVALLAALILALTPITVAINRDNNPDTLLVLLLVAAAYAFTRSVQSTESRPRTKWLLWCAFFIGCGFLTKMLQAWIVVPGFALAYLVGSSAPVKRRILDLLAAGAVLVASSFWWVALHAWWPGAKPYIGGSTDGGAWDLIIGYNGLGRVFGGDGNPGGASSGQMPEGAEFAGRGGMFGGQPGITRMFDASTGGQISWLLPLCLLVLVVVGVAGVLRWRRKVPGNPAARAGWFMWGSWLLVTALVFSLAQGIFHPYYTTMLAPAVAAISAAGLVMFWRASSFLRFLLPLAVAITAGWAYVLVSRDTSFHGWTRWAVLGVAAVAVVVLLAGLRRTGLVAAVVAVLLTPAVWSTATAATGGENGVMPAAGPAMRGGGGFEIFGNGQPPNGMQPPNGQPQNRPNRGPVLGGPGGPGGGELTDEQKRILNYAKEHSGGAEITLAVAGSAQAASPYIMRTDEVVIGMGGFSGSDNAPSVDQLQQWVTDGKLKFVLGGGDRMGGGGPGGRGDNGRQEWITQHCSTVDPSAYGGGSTQTLMECHA</sequence>
<dbReference type="EC" id="2.4.-.-" evidence="12"/>
<evidence type="ECO:0000256" key="9">
    <source>
        <dbReference type="SAM" id="Phobius"/>
    </source>
</evidence>
<feature type="transmembrane region" description="Helical" evidence="9">
    <location>
        <begin position="382"/>
        <end position="403"/>
    </location>
</feature>
<keyword evidence="6 9" id="KW-1133">Transmembrane helix</keyword>
<evidence type="ECO:0000313" key="13">
    <source>
        <dbReference type="Proteomes" id="UP001285521"/>
    </source>
</evidence>
<protein>
    <submittedName>
        <fullName evidence="12">Glycosyltransferase family 39 protein</fullName>
        <ecNumber evidence="12">2.4.-.-</ecNumber>
    </submittedName>
</protein>
<dbReference type="Pfam" id="PF13231">
    <property type="entry name" value="PMT_2"/>
    <property type="match status" value="1"/>
</dbReference>
<dbReference type="InterPro" id="IPR050297">
    <property type="entry name" value="LipidA_mod_glycosyltrf_83"/>
</dbReference>
<evidence type="ECO:0000256" key="5">
    <source>
        <dbReference type="ARBA" id="ARBA00022692"/>
    </source>
</evidence>
<feature type="transmembrane region" description="Helical" evidence="9">
    <location>
        <begin position="323"/>
        <end position="345"/>
    </location>
</feature>
<dbReference type="RefSeq" id="WP_319966138.1">
    <property type="nucleotide sequence ID" value="NZ_JAXAVW010000009.1"/>
</dbReference>
<dbReference type="GO" id="GO:0016757">
    <property type="term" value="F:glycosyltransferase activity"/>
    <property type="evidence" value="ECO:0007669"/>
    <property type="project" value="UniProtKB-KW"/>
</dbReference>
<feature type="transmembrane region" description="Helical" evidence="9">
    <location>
        <begin position="203"/>
        <end position="221"/>
    </location>
</feature>
<keyword evidence="2" id="KW-1003">Cell membrane</keyword>
<name>A0ABU4SYU9_9PSEU</name>
<feature type="transmembrane region" description="Helical" evidence="9">
    <location>
        <begin position="441"/>
        <end position="458"/>
    </location>
</feature>
<keyword evidence="7 9" id="KW-0472">Membrane</keyword>
<dbReference type="PANTHER" id="PTHR33908:SF3">
    <property type="entry name" value="UNDECAPRENYL PHOSPHATE-ALPHA-4-AMINO-4-DEOXY-L-ARABINOSE ARABINOSYL TRANSFERASE"/>
    <property type="match status" value="1"/>
</dbReference>
<reference evidence="12 13" key="2">
    <citation type="submission" date="2023-11" db="EMBL/GenBank/DDBJ databases">
        <authorList>
            <person name="Lara A.C."/>
            <person name="Chronakova A."/>
        </authorList>
    </citation>
    <scope>NUCLEOTIDE SEQUENCE [LARGE SCALE GENOMIC DNA]</scope>
    <source>
        <strain evidence="12 13">BCCO 10_0856</strain>
    </source>
</reference>
<feature type="domain" description="Glycosyltransferase RgtA/B/C/D-like" evidence="10">
    <location>
        <begin position="80"/>
        <end position="241"/>
    </location>
</feature>
<feature type="transmembrane region" description="Helical" evidence="9">
    <location>
        <begin position="463"/>
        <end position="483"/>
    </location>
</feature>
<evidence type="ECO:0000256" key="4">
    <source>
        <dbReference type="ARBA" id="ARBA00022679"/>
    </source>
</evidence>
<feature type="domain" description="Putative mannosyltransferase YkcA/B-like C-terminal" evidence="11">
    <location>
        <begin position="552"/>
        <end position="643"/>
    </location>
</feature>
<evidence type="ECO:0000256" key="1">
    <source>
        <dbReference type="ARBA" id="ARBA00004651"/>
    </source>
</evidence>
<feature type="transmembrane region" description="Helical" evidence="9">
    <location>
        <begin position="22"/>
        <end position="44"/>
    </location>
</feature>
<comment type="subcellular location">
    <subcellularLocation>
        <location evidence="1">Cell membrane</location>
        <topology evidence="1">Multi-pass membrane protein</topology>
    </subcellularLocation>
</comment>
<proteinExistence type="predicted"/>
<dbReference type="PANTHER" id="PTHR33908">
    <property type="entry name" value="MANNOSYLTRANSFERASE YKCB-RELATED"/>
    <property type="match status" value="1"/>
</dbReference>
<keyword evidence="3 12" id="KW-0328">Glycosyltransferase</keyword>
<reference evidence="12 13" key="1">
    <citation type="submission" date="2023-11" db="EMBL/GenBank/DDBJ databases">
        <title>Lentzea sokolovensis, sp. nov., Lentzea kristufkii, sp. nov., and Lentzea miocenensis, sp. nov., rare actinobacteria from Sokolov Coal Basin, Miocene lacustrine sediment, Czech Republic.</title>
        <authorList>
            <person name="Lara A."/>
            <person name="Kotroba L."/>
            <person name="Nouioui I."/>
            <person name="Neumann-Schaal M."/>
            <person name="Mast Y."/>
            <person name="Chronakova A."/>
        </authorList>
    </citation>
    <scope>NUCLEOTIDE SEQUENCE [LARGE SCALE GENOMIC DNA]</scope>
    <source>
        <strain evidence="12 13">BCCO 10_0856</strain>
    </source>
</reference>
<evidence type="ECO:0000313" key="12">
    <source>
        <dbReference type="EMBL" id="MDX8031072.1"/>
    </source>
</evidence>
<evidence type="ECO:0000256" key="7">
    <source>
        <dbReference type="ARBA" id="ARBA00023136"/>
    </source>
</evidence>
<feature type="region of interest" description="Disordered" evidence="8">
    <location>
        <begin position="502"/>
        <end position="545"/>
    </location>
</feature>
<dbReference type="InterPro" id="IPR056785">
    <property type="entry name" value="YkcA/B-like_C"/>
</dbReference>
<dbReference type="EMBL" id="JAXAVW010000009">
    <property type="protein sequence ID" value="MDX8031072.1"/>
    <property type="molecule type" value="Genomic_DNA"/>
</dbReference>
<evidence type="ECO:0000256" key="8">
    <source>
        <dbReference type="SAM" id="MobiDB-lite"/>
    </source>
</evidence>
<keyword evidence="4 12" id="KW-0808">Transferase</keyword>
<feature type="transmembrane region" description="Helical" evidence="9">
    <location>
        <begin position="357"/>
        <end position="376"/>
    </location>
</feature>
<feature type="compositionally biased region" description="Low complexity" evidence="8">
    <location>
        <begin position="506"/>
        <end position="531"/>
    </location>
</feature>
<evidence type="ECO:0000256" key="6">
    <source>
        <dbReference type="ARBA" id="ARBA00022989"/>
    </source>
</evidence>
<feature type="transmembrane region" description="Helical" evidence="9">
    <location>
        <begin position="91"/>
        <end position="118"/>
    </location>
</feature>
<dbReference type="Pfam" id="PF24878">
    <property type="entry name" value="YkcB_C"/>
    <property type="match status" value="1"/>
</dbReference>
<evidence type="ECO:0000259" key="10">
    <source>
        <dbReference type="Pfam" id="PF13231"/>
    </source>
</evidence>
<feature type="compositionally biased region" description="Gly residues" evidence="8">
    <location>
        <begin position="532"/>
        <end position="543"/>
    </location>
</feature>
<keyword evidence="13" id="KW-1185">Reference proteome</keyword>
<evidence type="ECO:0000256" key="3">
    <source>
        <dbReference type="ARBA" id="ARBA00022676"/>
    </source>
</evidence>
<evidence type="ECO:0000259" key="11">
    <source>
        <dbReference type="Pfam" id="PF24878"/>
    </source>
</evidence>
<organism evidence="12 13">
    <name type="scientific">Lentzea miocenica</name>
    <dbReference type="NCBI Taxonomy" id="3095431"/>
    <lineage>
        <taxon>Bacteria</taxon>
        <taxon>Bacillati</taxon>
        <taxon>Actinomycetota</taxon>
        <taxon>Actinomycetes</taxon>
        <taxon>Pseudonocardiales</taxon>
        <taxon>Pseudonocardiaceae</taxon>
        <taxon>Lentzea</taxon>
    </lineage>
</organism>
<comment type="caution">
    <text evidence="12">The sequence shown here is derived from an EMBL/GenBank/DDBJ whole genome shotgun (WGS) entry which is preliminary data.</text>
</comment>